<dbReference type="PANTHER" id="PTHR11265:SF0">
    <property type="entry name" value="12S RRNA N4-METHYLCYTIDINE METHYLTRANSFERASE"/>
    <property type="match status" value="1"/>
</dbReference>
<protein>
    <recommendedName>
        <fullName evidence="6">Ribosomal RNA small subunit methyltransferase H</fullName>
        <ecNumber evidence="6">2.1.1.199</ecNumber>
    </recommendedName>
    <alternativeName>
        <fullName evidence="6">16S rRNA m(4)C1402 methyltransferase</fullName>
    </alternativeName>
    <alternativeName>
        <fullName evidence="6">rRNA (cytosine-N(4)-)-methyltransferase RsmH</fullName>
    </alternativeName>
</protein>
<evidence type="ECO:0000256" key="4">
    <source>
        <dbReference type="ARBA" id="ARBA00022679"/>
    </source>
</evidence>
<dbReference type="SUPFAM" id="SSF53335">
    <property type="entry name" value="S-adenosyl-L-methionine-dependent methyltransferases"/>
    <property type="match status" value="1"/>
</dbReference>
<feature type="binding site" evidence="6">
    <location>
        <position position="75"/>
    </location>
    <ligand>
        <name>S-adenosyl-L-methionine</name>
        <dbReference type="ChEBI" id="CHEBI:59789"/>
    </ligand>
</feature>
<feature type="binding site" evidence="6">
    <location>
        <position position="53"/>
    </location>
    <ligand>
        <name>S-adenosyl-L-methionine</name>
        <dbReference type="ChEBI" id="CHEBI:59789"/>
    </ligand>
</feature>
<keyword evidence="3 6" id="KW-0489">Methyltransferase</keyword>
<comment type="subcellular location">
    <subcellularLocation>
        <location evidence="6">Cytoplasm</location>
    </subcellularLocation>
</comment>
<dbReference type="HAMAP" id="MF_01007">
    <property type="entry name" value="16SrRNA_methyltr_H"/>
    <property type="match status" value="1"/>
</dbReference>
<keyword evidence="6" id="KW-0963">Cytoplasm</keyword>
<name>A0AAE3SIC7_9BACT</name>
<evidence type="ECO:0000313" key="7">
    <source>
        <dbReference type="EMBL" id="MCW3804249.1"/>
    </source>
</evidence>
<dbReference type="Gene3D" id="3.40.50.150">
    <property type="entry name" value="Vaccinia Virus protein VP39"/>
    <property type="match status" value="1"/>
</dbReference>
<dbReference type="RefSeq" id="WP_301197474.1">
    <property type="nucleotide sequence ID" value="NZ_JAPDPI010000002.1"/>
</dbReference>
<comment type="function">
    <text evidence="6">Specifically methylates the N4 position of cytidine in position 1402 (C1402) of 16S rRNA.</text>
</comment>
<evidence type="ECO:0000256" key="6">
    <source>
        <dbReference type="HAMAP-Rule" id="MF_01007"/>
    </source>
</evidence>
<dbReference type="GO" id="GO:0005737">
    <property type="term" value="C:cytoplasm"/>
    <property type="evidence" value="ECO:0007669"/>
    <property type="project" value="UniProtKB-SubCell"/>
</dbReference>
<dbReference type="AlphaFoldDB" id="A0AAE3SIC7"/>
<keyword evidence="8" id="KW-1185">Reference proteome</keyword>
<feature type="binding site" evidence="6">
    <location>
        <position position="96"/>
    </location>
    <ligand>
        <name>S-adenosyl-L-methionine</name>
        <dbReference type="ChEBI" id="CHEBI:59789"/>
    </ligand>
</feature>
<dbReference type="Gene3D" id="1.10.150.170">
    <property type="entry name" value="Putative methyltransferase TM0872, insert domain"/>
    <property type="match status" value="1"/>
</dbReference>
<gene>
    <name evidence="6 7" type="primary">rsmH</name>
    <name evidence="7" type="ORF">OM074_01360</name>
</gene>
<sequence length="301" mass="34556">MGDVYHIPVLLQECIDGLNLKENGVYVDLTFGGGGHTKEILKHLKGGKMIVFDQDEDAYANRPDDERLIFVRHNFRYLKHFLQYLDIDHVDGILADLGVSSHHFDTPERGFSFRFEGELDMRMNKQATLKADEVLNEYEEDDLFRIFKNYGEIKNAGKLVRGILARRQSSPFKMISDLLEVAEPCVPSREKNKFLAKVFQALRIEVNREMEALKEMLMQTKEVLAPGGRLVVISYHSLEDRLVKNFMKSGDCDKAQADQDFFGKSLVPFKAISRKPILPTAKELEENTRSRSAKLRISEKL</sequence>
<keyword evidence="4 6" id="KW-0808">Transferase</keyword>
<dbReference type="GO" id="GO:0070475">
    <property type="term" value="P:rRNA base methylation"/>
    <property type="evidence" value="ECO:0007669"/>
    <property type="project" value="UniProtKB-UniRule"/>
</dbReference>
<keyword evidence="2 6" id="KW-0698">rRNA processing</keyword>
<feature type="binding site" evidence="6">
    <location>
        <position position="103"/>
    </location>
    <ligand>
        <name>S-adenosyl-L-methionine</name>
        <dbReference type="ChEBI" id="CHEBI:59789"/>
    </ligand>
</feature>
<comment type="caution">
    <text evidence="7">The sequence shown here is derived from an EMBL/GenBank/DDBJ whole genome shotgun (WGS) entry which is preliminary data.</text>
</comment>
<dbReference type="GO" id="GO:0071424">
    <property type="term" value="F:rRNA (cytosine-N4-)-methyltransferase activity"/>
    <property type="evidence" value="ECO:0007669"/>
    <property type="project" value="UniProtKB-UniRule"/>
</dbReference>
<comment type="similarity">
    <text evidence="1 6">Belongs to the methyltransferase superfamily. RsmH family.</text>
</comment>
<dbReference type="InterPro" id="IPR002903">
    <property type="entry name" value="RsmH"/>
</dbReference>
<accession>A0AAE3SIC7</accession>
<comment type="catalytic activity">
    <reaction evidence="6">
        <text>cytidine(1402) in 16S rRNA + S-adenosyl-L-methionine = N(4)-methylcytidine(1402) in 16S rRNA + S-adenosyl-L-homocysteine + H(+)</text>
        <dbReference type="Rhea" id="RHEA:42928"/>
        <dbReference type="Rhea" id="RHEA-COMP:10286"/>
        <dbReference type="Rhea" id="RHEA-COMP:10287"/>
        <dbReference type="ChEBI" id="CHEBI:15378"/>
        <dbReference type="ChEBI" id="CHEBI:57856"/>
        <dbReference type="ChEBI" id="CHEBI:59789"/>
        <dbReference type="ChEBI" id="CHEBI:74506"/>
        <dbReference type="ChEBI" id="CHEBI:82748"/>
        <dbReference type="EC" id="2.1.1.199"/>
    </reaction>
</comment>
<proteinExistence type="inferred from homology"/>
<dbReference type="PANTHER" id="PTHR11265">
    <property type="entry name" value="S-ADENOSYL-METHYLTRANSFERASE MRAW"/>
    <property type="match status" value="1"/>
</dbReference>
<organism evidence="7 8">
    <name type="scientific">Plebeiibacterium marinum</name>
    <dbReference type="NCBI Taxonomy" id="2992111"/>
    <lineage>
        <taxon>Bacteria</taxon>
        <taxon>Pseudomonadati</taxon>
        <taxon>Bacteroidota</taxon>
        <taxon>Bacteroidia</taxon>
        <taxon>Marinilabiliales</taxon>
        <taxon>Marinilabiliaceae</taxon>
        <taxon>Plebeiibacterium</taxon>
    </lineage>
</organism>
<reference evidence="7" key="1">
    <citation type="submission" date="2022-10" db="EMBL/GenBank/DDBJ databases">
        <authorList>
            <person name="Yu W.X."/>
        </authorList>
    </citation>
    <scope>NUCLEOTIDE SEQUENCE</scope>
    <source>
        <strain evidence="7">D04</strain>
    </source>
</reference>
<evidence type="ECO:0000256" key="5">
    <source>
        <dbReference type="ARBA" id="ARBA00022691"/>
    </source>
</evidence>
<keyword evidence="5 6" id="KW-0949">S-adenosyl-L-methionine</keyword>
<evidence type="ECO:0000313" key="8">
    <source>
        <dbReference type="Proteomes" id="UP001207408"/>
    </source>
</evidence>
<evidence type="ECO:0000256" key="2">
    <source>
        <dbReference type="ARBA" id="ARBA00022552"/>
    </source>
</evidence>
<dbReference type="EC" id="2.1.1.199" evidence="6"/>
<feature type="binding site" evidence="6">
    <location>
        <begin position="34"/>
        <end position="36"/>
    </location>
    <ligand>
        <name>S-adenosyl-L-methionine</name>
        <dbReference type="ChEBI" id="CHEBI:59789"/>
    </ligand>
</feature>
<evidence type="ECO:0000256" key="1">
    <source>
        <dbReference type="ARBA" id="ARBA00010396"/>
    </source>
</evidence>
<dbReference type="InterPro" id="IPR023397">
    <property type="entry name" value="SAM-dep_MeTrfase_MraW_recog"/>
</dbReference>
<dbReference type="Proteomes" id="UP001207408">
    <property type="component" value="Unassembled WGS sequence"/>
</dbReference>
<dbReference type="SUPFAM" id="SSF81799">
    <property type="entry name" value="Putative methyltransferase TM0872, insert domain"/>
    <property type="match status" value="1"/>
</dbReference>
<dbReference type="EMBL" id="JAPDPI010000002">
    <property type="protein sequence ID" value="MCW3804249.1"/>
    <property type="molecule type" value="Genomic_DNA"/>
</dbReference>
<dbReference type="InterPro" id="IPR029063">
    <property type="entry name" value="SAM-dependent_MTases_sf"/>
</dbReference>
<evidence type="ECO:0000256" key="3">
    <source>
        <dbReference type="ARBA" id="ARBA00022603"/>
    </source>
</evidence>
<dbReference type="Pfam" id="PF01795">
    <property type="entry name" value="Methyltransf_5"/>
    <property type="match status" value="1"/>
</dbReference>
<dbReference type="NCBIfam" id="TIGR00006">
    <property type="entry name" value="16S rRNA (cytosine(1402)-N(4))-methyltransferase RsmH"/>
    <property type="match status" value="1"/>
</dbReference>
<dbReference type="PIRSF" id="PIRSF004486">
    <property type="entry name" value="MraW"/>
    <property type="match status" value="1"/>
</dbReference>